<feature type="non-terminal residue" evidence="8">
    <location>
        <position position="1"/>
    </location>
</feature>
<reference evidence="8" key="1">
    <citation type="journal article" date="2020" name="mSystems">
        <title>Genome- and Community-Level Interaction Insights into Carbon Utilization and Element Cycling Functions of Hydrothermarchaeota in Hydrothermal Sediment.</title>
        <authorList>
            <person name="Zhou Z."/>
            <person name="Liu Y."/>
            <person name="Xu W."/>
            <person name="Pan J."/>
            <person name="Luo Z.H."/>
            <person name="Li M."/>
        </authorList>
    </citation>
    <scope>NUCLEOTIDE SEQUENCE [LARGE SCALE GENOMIC DNA]</scope>
    <source>
        <strain evidence="8">HyVt-74</strain>
    </source>
</reference>
<accession>A0A7C5HJ78</accession>
<dbReference type="Gene3D" id="1.10.3730.20">
    <property type="match status" value="1"/>
</dbReference>
<feature type="transmembrane region" description="Helical" evidence="6">
    <location>
        <begin position="150"/>
        <end position="182"/>
    </location>
</feature>
<keyword evidence="4 6" id="KW-1133">Transmembrane helix</keyword>
<dbReference type="InterPro" id="IPR050638">
    <property type="entry name" value="AA-Vitamin_Transporters"/>
</dbReference>
<feature type="transmembrane region" description="Helical" evidence="6">
    <location>
        <begin position="52"/>
        <end position="74"/>
    </location>
</feature>
<dbReference type="PANTHER" id="PTHR32322">
    <property type="entry name" value="INNER MEMBRANE TRANSPORTER"/>
    <property type="match status" value="1"/>
</dbReference>
<evidence type="ECO:0000256" key="3">
    <source>
        <dbReference type="ARBA" id="ARBA00022692"/>
    </source>
</evidence>
<dbReference type="InterPro" id="IPR000620">
    <property type="entry name" value="EamA_dom"/>
</dbReference>
<proteinExistence type="predicted"/>
<dbReference type="AlphaFoldDB" id="A0A7C5HJ78"/>
<dbReference type="EMBL" id="DRTB01000055">
    <property type="protein sequence ID" value="HHE04589.1"/>
    <property type="molecule type" value="Genomic_DNA"/>
</dbReference>
<dbReference type="Proteomes" id="UP000886110">
    <property type="component" value="Unassembled WGS sequence"/>
</dbReference>
<evidence type="ECO:0000256" key="1">
    <source>
        <dbReference type="ARBA" id="ARBA00004651"/>
    </source>
</evidence>
<keyword evidence="5 6" id="KW-0472">Membrane</keyword>
<comment type="subcellular location">
    <subcellularLocation>
        <location evidence="1">Cell membrane</location>
        <topology evidence="1">Multi-pass membrane protein</topology>
    </subcellularLocation>
</comment>
<evidence type="ECO:0000256" key="6">
    <source>
        <dbReference type="SAM" id="Phobius"/>
    </source>
</evidence>
<feature type="transmembrane region" description="Helical" evidence="6">
    <location>
        <begin position="109"/>
        <end position="130"/>
    </location>
</feature>
<evidence type="ECO:0000256" key="5">
    <source>
        <dbReference type="ARBA" id="ARBA00023136"/>
    </source>
</evidence>
<dbReference type="Pfam" id="PF00892">
    <property type="entry name" value="EamA"/>
    <property type="match status" value="1"/>
</dbReference>
<dbReference type="GO" id="GO:0005886">
    <property type="term" value="C:plasma membrane"/>
    <property type="evidence" value="ECO:0007669"/>
    <property type="project" value="UniProtKB-SubCell"/>
</dbReference>
<gene>
    <name evidence="8" type="ORF">ENL19_00840</name>
</gene>
<name>A0A7C5HJ78_UNCW3</name>
<keyword evidence="2" id="KW-1003">Cell membrane</keyword>
<dbReference type="PANTHER" id="PTHR32322:SF18">
    <property type="entry name" value="S-ADENOSYLMETHIONINE_S-ADENOSYLHOMOCYSTEINE TRANSPORTER"/>
    <property type="match status" value="1"/>
</dbReference>
<evidence type="ECO:0000259" key="7">
    <source>
        <dbReference type="Pfam" id="PF00892"/>
    </source>
</evidence>
<organism evidence="8">
    <name type="scientific">candidate division WOR-3 bacterium</name>
    <dbReference type="NCBI Taxonomy" id="2052148"/>
    <lineage>
        <taxon>Bacteria</taxon>
        <taxon>Bacteria division WOR-3</taxon>
    </lineage>
</organism>
<evidence type="ECO:0000256" key="4">
    <source>
        <dbReference type="ARBA" id="ARBA00022989"/>
    </source>
</evidence>
<feature type="domain" description="EamA" evidence="7">
    <location>
        <begin position="55"/>
        <end position="183"/>
    </location>
</feature>
<evidence type="ECO:0000256" key="2">
    <source>
        <dbReference type="ARBA" id="ARBA00022475"/>
    </source>
</evidence>
<dbReference type="SUPFAM" id="SSF103481">
    <property type="entry name" value="Multidrug resistance efflux transporter EmrE"/>
    <property type="match status" value="1"/>
</dbReference>
<evidence type="ECO:0000313" key="8">
    <source>
        <dbReference type="EMBL" id="HHE04589.1"/>
    </source>
</evidence>
<comment type="caution">
    <text evidence="8">The sequence shown here is derived from an EMBL/GenBank/DDBJ whole genome shotgun (WGS) entry which is preliminary data.</text>
</comment>
<protein>
    <submittedName>
        <fullName evidence="8">EamA family transporter</fullName>
    </submittedName>
</protein>
<keyword evidence="3 6" id="KW-0812">Transmembrane</keyword>
<feature type="transmembrane region" description="Helical" evidence="6">
    <location>
        <begin position="20"/>
        <end position="40"/>
    </location>
</feature>
<feature type="transmembrane region" description="Helical" evidence="6">
    <location>
        <begin position="86"/>
        <end position="104"/>
    </location>
</feature>
<dbReference type="InterPro" id="IPR037185">
    <property type="entry name" value="EmrE-like"/>
</dbReference>
<sequence length="192" mass="21600">GHMQPIFIVLIGFFILKDDILTKFDYTGIIIMILAGILVTTREISNISKLRFGNIGDLFVLFATFAWATTAIVMRKYLKNMNAGTLTFYRFSIASIVFGVYLLFTSSKFILNIFQILIGVIVGVGTILYYEGLKRIKAAQVSSLELSTPFFAALLGFFILGETVTIIQIFGIILMFTGVYFLSRKEQNFPRP</sequence>